<evidence type="ECO:0000313" key="1">
    <source>
        <dbReference type="EMBL" id="QDT20217.1"/>
    </source>
</evidence>
<evidence type="ECO:0000313" key="2">
    <source>
        <dbReference type="Proteomes" id="UP000320421"/>
    </source>
</evidence>
<proteinExistence type="predicted"/>
<protein>
    <submittedName>
        <fullName evidence="1">Uncharacterized protein</fullName>
    </submittedName>
</protein>
<keyword evidence="2" id="KW-1185">Reference proteome</keyword>
<dbReference type="AlphaFoldDB" id="A0A517PLG8"/>
<sequence>MSGENELPSEEELHRLSQASVAVYALRCALRVQPLLTSRPNPITEPNTTEPWLIEYITASYKESVVKLNTAYNNLVHGGSGQTYRFTGFDVFGLGFMVFQIAERSAGFKKDTSLVRAAISVSSAGMAISRAHTIGKGSEVLEYKPDDLEKIRLSTYIAADKAARYAKDSANDSTFISSARADYTRLLGLNEEVIDASETGPLGNLWIGSQPDWYINTKDLYEKTITEWEQEIT</sequence>
<name>A0A517PLG8_9PLAN</name>
<organism evidence="1 2">
    <name type="scientific">Gimesia chilikensis</name>
    <dbReference type="NCBI Taxonomy" id="2605989"/>
    <lineage>
        <taxon>Bacteria</taxon>
        <taxon>Pseudomonadati</taxon>
        <taxon>Planctomycetota</taxon>
        <taxon>Planctomycetia</taxon>
        <taxon>Planctomycetales</taxon>
        <taxon>Planctomycetaceae</taxon>
        <taxon>Gimesia</taxon>
    </lineage>
</organism>
<dbReference type="RefSeq" id="WP_145182764.1">
    <property type="nucleotide sequence ID" value="NZ_CP036266.1"/>
</dbReference>
<dbReference type="Proteomes" id="UP000320421">
    <property type="component" value="Chromosome"/>
</dbReference>
<accession>A0A517PLG8</accession>
<reference evidence="1 2" key="1">
    <citation type="submission" date="2019-02" db="EMBL/GenBank/DDBJ databases">
        <title>Deep-cultivation of Planctomycetes and their phenomic and genomic characterization uncovers novel biology.</title>
        <authorList>
            <person name="Wiegand S."/>
            <person name="Jogler M."/>
            <person name="Boedeker C."/>
            <person name="Pinto D."/>
            <person name="Vollmers J."/>
            <person name="Rivas-Marin E."/>
            <person name="Kohn T."/>
            <person name="Peeters S.H."/>
            <person name="Heuer A."/>
            <person name="Rast P."/>
            <person name="Oberbeckmann S."/>
            <person name="Bunk B."/>
            <person name="Jeske O."/>
            <person name="Meyerdierks A."/>
            <person name="Storesund J.E."/>
            <person name="Kallscheuer N."/>
            <person name="Luecker S."/>
            <person name="Lage O.M."/>
            <person name="Pohl T."/>
            <person name="Merkel B.J."/>
            <person name="Hornburger P."/>
            <person name="Mueller R.-W."/>
            <person name="Bruemmer F."/>
            <person name="Labrenz M."/>
            <person name="Spormann A.M."/>
            <person name="Op den Camp H."/>
            <person name="Overmann J."/>
            <person name="Amann R."/>
            <person name="Jetten M.S.M."/>
            <person name="Mascher T."/>
            <person name="Medema M.H."/>
            <person name="Devos D.P."/>
            <person name="Kaster A.-K."/>
            <person name="Ovreas L."/>
            <person name="Rohde M."/>
            <person name="Galperin M.Y."/>
            <person name="Jogler C."/>
        </authorList>
    </citation>
    <scope>NUCLEOTIDE SEQUENCE [LARGE SCALE GENOMIC DNA]</scope>
    <source>
        <strain evidence="1 2">HG66A1</strain>
    </source>
</reference>
<dbReference type="EMBL" id="CP036266">
    <property type="protein sequence ID" value="QDT20217.1"/>
    <property type="molecule type" value="Genomic_DNA"/>
</dbReference>
<dbReference type="OrthoDB" id="283296at2"/>
<gene>
    <name evidence="1" type="ORF">HG66A1_20020</name>
</gene>